<keyword evidence="4" id="KW-0808">Transferase</keyword>
<dbReference type="PANTHER" id="PTHR10048">
    <property type="entry name" value="PHOSPHATIDYLINOSITOL KINASE"/>
    <property type="match status" value="1"/>
</dbReference>
<dbReference type="PROSITE" id="PS50290">
    <property type="entry name" value="PI3_4_KINASE_3"/>
    <property type="match status" value="1"/>
</dbReference>
<dbReference type="GO" id="GO:0060237">
    <property type="term" value="P:regulation of fungal-type cell wall organization"/>
    <property type="evidence" value="ECO:0007669"/>
    <property type="project" value="EnsemblFungi"/>
</dbReference>
<dbReference type="GO" id="GO:0061909">
    <property type="term" value="P:autophagosome-lysosome fusion"/>
    <property type="evidence" value="ECO:0007669"/>
    <property type="project" value="EnsemblFungi"/>
</dbReference>
<evidence type="ECO:0000256" key="8">
    <source>
        <dbReference type="SAM" id="MobiDB-lite"/>
    </source>
</evidence>
<dbReference type="GeneID" id="4705642"/>
<dbReference type="GO" id="GO:0005886">
    <property type="term" value="C:plasma membrane"/>
    <property type="evidence" value="ECO:0007669"/>
    <property type="project" value="EnsemblFungi"/>
</dbReference>
<evidence type="ECO:0000313" key="11">
    <source>
        <dbReference type="EMBL" id="EAW11790.1"/>
    </source>
</evidence>
<dbReference type="InterPro" id="IPR045495">
    <property type="entry name" value="PI4K_N"/>
</dbReference>
<dbReference type="PROSITE" id="PS00915">
    <property type="entry name" value="PI3_4_KINASE_1"/>
    <property type="match status" value="1"/>
</dbReference>
<feature type="domain" description="PI3K/PI4K catalytic" evidence="9">
    <location>
        <begin position="1608"/>
        <end position="1904"/>
    </location>
</feature>
<dbReference type="OrthoDB" id="10264149at2759"/>
<gene>
    <name evidence="11" type="ORF">ACLA_005440</name>
</gene>
<dbReference type="GO" id="GO:0046854">
    <property type="term" value="P:phosphatidylinositol phosphate biosynthetic process"/>
    <property type="evidence" value="ECO:0007669"/>
    <property type="project" value="EnsemblFungi"/>
</dbReference>
<dbReference type="VEuPathDB" id="FungiDB:ACLA_005440"/>
<dbReference type="RefSeq" id="XP_001273216.1">
    <property type="nucleotide sequence ID" value="XM_001273215.1"/>
</dbReference>
<keyword evidence="7" id="KW-0067">ATP-binding</keyword>
<evidence type="ECO:0000256" key="5">
    <source>
        <dbReference type="ARBA" id="ARBA00022741"/>
    </source>
</evidence>
<dbReference type="GO" id="GO:0030866">
    <property type="term" value="P:cortical actin cytoskeleton organization"/>
    <property type="evidence" value="ECO:0007669"/>
    <property type="project" value="EnsemblFungi"/>
</dbReference>
<dbReference type="InterPro" id="IPR016024">
    <property type="entry name" value="ARM-type_fold"/>
</dbReference>
<dbReference type="Gene3D" id="3.30.1010.10">
    <property type="entry name" value="Phosphatidylinositol 3-kinase Catalytic Subunit, Chain A, domain 4"/>
    <property type="match status" value="1"/>
</dbReference>
<dbReference type="EMBL" id="DS027051">
    <property type="protein sequence ID" value="EAW11790.1"/>
    <property type="molecule type" value="Genomic_DNA"/>
</dbReference>
<dbReference type="SMART" id="SM00145">
    <property type="entry name" value="PI3Ka"/>
    <property type="match status" value="1"/>
</dbReference>
<dbReference type="SUPFAM" id="SSF48371">
    <property type="entry name" value="ARM repeat"/>
    <property type="match status" value="1"/>
</dbReference>
<dbReference type="eggNOG" id="KOG0902">
    <property type="taxonomic scope" value="Eukaryota"/>
</dbReference>
<dbReference type="Gene3D" id="1.25.40.70">
    <property type="entry name" value="Phosphatidylinositol 3-kinase, accessory domain (PIK)"/>
    <property type="match status" value="1"/>
</dbReference>
<dbReference type="InterPro" id="IPR001263">
    <property type="entry name" value="PI3K_accessory_dom"/>
</dbReference>
<evidence type="ECO:0000256" key="2">
    <source>
        <dbReference type="ARBA" id="ARBA00006209"/>
    </source>
</evidence>
<dbReference type="OMA" id="MKANFFV"/>
<dbReference type="PROSITE" id="PS51545">
    <property type="entry name" value="PIK_HELICAL"/>
    <property type="match status" value="1"/>
</dbReference>
<evidence type="ECO:0000259" key="9">
    <source>
        <dbReference type="PROSITE" id="PS50290"/>
    </source>
</evidence>
<dbReference type="GO" id="GO:0005524">
    <property type="term" value="F:ATP binding"/>
    <property type="evidence" value="ECO:0007669"/>
    <property type="project" value="UniProtKB-KW"/>
</dbReference>
<evidence type="ECO:0000256" key="6">
    <source>
        <dbReference type="ARBA" id="ARBA00022777"/>
    </source>
</evidence>
<accession>A1CD63</accession>
<dbReference type="Pfam" id="PF00454">
    <property type="entry name" value="PI3_PI4_kinase"/>
    <property type="match status" value="1"/>
</dbReference>
<dbReference type="Gene3D" id="1.10.1070.11">
    <property type="entry name" value="Phosphatidylinositol 3-/4-kinase, catalytic domain"/>
    <property type="match status" value="1"/>
</dbReference>
<evidence type="ECO:0000313" key="12">
    <source>
        <dbReference type="Proteomes" id="UP000006701"/>
    </source>
</evidence>
<dbReference type="GO" id="GO:0000422">
    <property type="term" value="P:autophagy of mitochondrion"/>
    <property type="evidence" value="ECO:0007669"/>
    <property type="project" value="EnsemblFungi"/>
</dbReference>
<dbReference type="PROSITE" id="PS00916">
    <property type="entry name" value="PI3_4_KINASE_2"/>
    <property type="match status" value="1"/>
</dbReference>
<keyword evidence="5" id="KW-0547">Nucleotide-binding</keyword>
<dbReference type="FunFam" id="1.25.40.70:FF:000011">
    <property type="entry name" value="Phosphatidylinositol 4-kinase alpha"/>
    <property type="match status" value="1"/>
</dbReference>
<dbReference type="InterPro" id="IPR011009">
    <property type="entry name" value="Kinase-like_dom_sf"/>
</dbReference>
<dbReference type="FunFam" id="1.10.1070.11:FF:000022">
    <property type="entry name" value="Phosphatidylinositol 4-kinase stt4"/>
    <property type="match status" value="1"/>
</dbReference>
<evidence type="ECO:0000256" key="4">
    <source>
        <dbReference type="ARBA" id="ARBA00022679"/>
    </source>
</evidence>
<dbReference type="STRING" id="344612.A1CD63"/>
<feature type="region of interest" description="Disordered" evidence="8">
    <location>
        <begin position="1595"/>
        <end position="1620"/>
    </location>
</feature>
<dbReference type="Pfam" id="PF19274">
    <property type="entry name" value="PI4K_N"/>
    <property type="match status" value="1"/>
</dbReference>
<dbReference type="InterPro" id="IPR015433">
    <property type="entry name" value="PI3/4_kinase"/>
</dbReference>
<evidence type="ECO:0000256" key="3">
    <source>
        <dbReference type="ARBA" id="ARBA00012169"/>
    </source>
</evidence>
<dbReference type="GO" id="GO:0140504">
    <property type="term" value="P:microlipophagy"/>
    <property type="evidence" value="ECO:0007669"/>
    <property type="project" value="EnsemblFungi"/>
</dbReference>
<keyword evidence="12" id="KW-1185">Reference proteome</keyword>
<dbReference type="PANTHER" id="PTHR10048:SF15">
    <property type="entry name" value="PHOSPHATIDYLINOSITOL 4-KINASE ALPHA"/>
    <property type="match status" value="1"/>
</dbReference>
<dbReference type="GO" id="GO:0048015">
    <property type="term" value="P:phosphatidylinositol-mediated signaling"/>
    <property type="evidence" value="ECO:0007669"/>
    <property type="project" value="TreeGrafter"/>
</dbReference>
<dbReference type="SUPFAM" id="SSF56112">
    <property type="entry name" value="Protein kinase-like (PK-like)"/>
    <property type="match status" value="1"/>
</dbReference>
<dbReference type="SMART" id="SM00146">
    <property type="entry name" value="PI3Kc"/>
    <property type="match status" value="1"/>
</dbReference>
<keyword evidence="6" id="KW-0418">Kinase</keyword>
<evidence type="ECO:0000259" key="10">
    <source>
        <dbReference type="PROSITE" id="PS51545"/>
    </source>
</evidence>
<dbReference type="KEGG" id="act:ACLA_005440"/>
<dbReference type="FunFam" id="3.30.1010.10:FF:000014">
    <property type="entry name" value="Phosphatidylinositol 4-kinase STT4"/>
    <property type="match status" value="1"/>
</dbReference>
<dbReference type="GO" id="GO:0004430">
    <property type="term" value="F:1-phosphatidylinositol 4-kinase activity"/>
    <property type="evidence" value="ECO:0007669"/>
    <property type="project" value="UniProtKB-EC"/>
</dbReference>
<feature type="compositionally biased region" description="Polar residues" evidence="8">
    <location>
        <begin position="1603"/>
        <end position="1617"/>
    </location>
</feature>
<dbReference type="InterPro" id="IPR036940">
    <property type="entry name" value="PI3/4_kinase_cat_sf"/>
</dbReference>
<evidence type="ECO:0000256" key="1">
    <source>
        <dbReference type="ARBA" id="ARBA00001686"/>
    </source>
</evidence>
<dbReference type="GO" id="GO:0006995">
    <property type="term" value="P:cellular response to nitrogen starvation"/>
    <property type="evidence" value="ECO:0007669"/>
    <property type="project" value="EnsemblFungi"/>
</dbReference>
<dbReference type="EC" id="2.7.1.67" evidence="3"/>
<protein>
    <recommendedName>
        <fullName evidence="3">1-phosphatidylinositol 4-kinase</fullName>
        <ecNumber evidence="3">2.7.1.67</ecNumber>
    </recommendedName>
</protein>
<sequence>MDARELDVLLALCDASPSVNKSQYASRLVSQLYPYLAESHSQVFRSSPFLHNVKPSPWEILTQKVTLALLSLGASQPSLRPTVFGAVNEYLNSCAEVIRGVVPLQRCDSDGDKYGAFQEHKRILSLTVSLVGFLQALAQFTSLWSANEKLQIIECVRSMLSEGFMVAIETASSTVRNASISDPSLRDWRRYTRRYAVNRRPLGAMLLQQGFMRFVKSCATSLFVAQNLSDEELLDDYMNGVGIARSHDDAEISLINRITEMIASEIQLLDDGSDYLQLGSTWQQQLTFSVKAFALVGYLNCVILSEDTANSEAFLSWLEDTLADPNQMASVELATATLKSIAIISRMSLAGASSGSRSLLRFIVEGGAPAGYTGSVAAKCLAQILSTLSQDAVITTLYSLGNALSPGSSSDKSYHGQPVIDTAGHLGAVSPFPPPVRNESMVSLPPASDHDNVTRKNILHAIVTIATTCGDDKISALAQSMLLQKIGKVNIAVDAFIIKETAALSLSTGQAEFQLLLKFYDRLHRDSVARGYKNVSDAIESAMTYISLALKRKSPLFRIYLVHLLECIVNKGDATNETEQPKDLVLAPENVSPLLRPLALLLSSNNENWEYSWEDPVFDDDICSLLRDAWFNISVHGISLRSGVARSHARELRLLAMHTPPLVAENRMEMLESDVELNTILRRGMGSHRLIDQKRTLMAELSRCESEIKHLDYPRVVFLNAALLVESLRASSGDCTRILNYLRDPALNTADMARCMSFIADKVVTAYLSRTLSGSQEKFSVPYLSKELAQFFVACCHRIERVQSVAVLCADKIIKECPSALCEKQSLFALLELLTVMWSSCLEEEMDEFEWKPSCTSPMGLVTVELSDNYNLRRRTLATFLERAKEWVTAVINIAPLDVKGLLQTYLSASNDSVSCNQISLGRSFALDMGSAIPQSDQLLESILDQRSIKINVSSDFIAQYTVRQQSRASNLPALEHSGLRYTENNGMCSKRNCSYLKTAWSVENIKNMLSHLHDRLKSGVDISPSDFRATLRRAAASLREASCLHHLVIHPLVSLPFQMFSEMSMNVGISLWLGVIQENPELKPRILTEVIEAWEETIVRRKGLFDPSLTWVDPMYSEIELLPSDKTSLLEQQQTAQATLAPHLLLLQFFVSHFKAIWLGNVQTRRLFGRLIDRTTIGLQRTNGHPLARELHFRIILFGLRILRDSHPPDTVASWKLRDQILSAALSWFKHPPRWSFGGNRLQIKAEDKILDDVTHALGLLSDVPHHGRRHFKSLQSKQDLLQLLIDNERLRLRVWLYPLEGDRKHFVPQTSGNKSSTEDAISFLRLAWAEDPGLAIQLSSRFPTQRMKGDVRWLLINFPEKALDEASSLEIILGAALPSDVSFQLKYLLYWAPVNPTEALTYFLPAYGNHPFILQYAMKALESHPLSVRFYFVPQLVQALRYDLLGYVERYILETAKQSQLFAHQVIWNMKANSYKDEDSQIPDPLKPTLDQFMDTLIASFSEEERDFYEREFSFFNDITGISGKLRPYIKKSKPEKKAKIEEELRKIQVEIGVYLPSNPEGVVVGIDRKSGKPLQSHAKAPYMATFRIQKTRNRHGEGKTQGTSGPHASESNELMESPESFVCQSTREETYEVWQSAIFKVGDDCRQDMLALQMIAAFRSIFASAGLDVWVFPYRVTSTAPGCGVIDVLPNSISRDMLGREAVNGLYDYFVSKYGGEDSTRFQEARTNFVKSMAAYSVISYLLQFKDRHNGNIMIDDAGHIIHIDFGFCFDIAPGGVRFERAPFKLTSEMVAVMSGMPHPHTHAHGSSGGGLGLSAGHSYNPTTTQPYRWFESLVVKAFLASRPYCTKLSHIVSLMLDSGLPCFKPDTLKNFRDRFVLEKSEREAAEYMRELVRKSYMSVSTKGYDQFQLLTNGIPY</sequence>
<comment type="similarity">
    <text evidence="2">Belongs to the PI3/PI4-kinase family. Type III PI4K subfamily.</text>
</comment>
<proteinExistence type="inferred from homology"/>
<feature type="domain" description="PIK helical" evidence="10">
    <location>
        <begin position="1312"/>
        <end position="1498"/>
    </location>
</feature>
<dbReference type="Proteomes" id="UP000006701">
    <property type="component" value="Unassembled WGS sequence"/>
</dbReference>
<dbReference type="GO" id="GO:0005737">
    <property type="term" value="C:cytoplasm"/>
    <property type="evidence" value="ECO:0007669"/>
    <property type="project" value="TreeGrafter"/>
</dbReference>
<reference evidence="11 12" key="1">
    <citation type="journal article" date="2008" name="PLoS Genet.">
        <title>Genomic islands in the pathogenic filamentous fungus Aspergillus fumigatus.</title>
        <authorList>
            <person name="Fedorova N.D."/>
            <person name="Khaldi N."/>
            <person name="Joardar V.S."/>
            <person name="Maiti R."/>
            <person name="Amedeo P."/>
            <person name="Anderson M.J."/>
            <person name="Crabtree J."/>
            <person name="Silva J.C."/>
            <person name="Badger J.H."/>
            <person name="Albarraq A."/>
            <person name="Angiuoli S."/>
            <person name="Bussey H."/>
            <person name="Bowyer P."/>
            <person name="Cotty P.J."/>
            <person name="Dyer P.S."/>
            <person name="Egan A."/>
            <person name="Galens K."/>
            <person name="Fraser-Liggett C.M."/>
            <person name="Haas B.J."/>
            <person name="Inman J.M."/>
            <person name="Kent R."/>
            <person name="Lemieux S."/>
            <person name="Malavazi I."/>
            <person name="Orvis J."/>
            <person name="Roemer T."/>
            <person name="Ronning C.M."/>
            <person name="Sundaram J.P."/>
            <person name="Sutton G."/>
            <person name="Turner G."/>
            <person name="Venter J.C."/>
            <person name="White O.R."/>
            <person name="Whitty B.R."/>
            <person name="Youngman P."/>
            <person name="Wolfe K.H."/>
            <person name="Goldman G.H."/>
            <person name="Wortman J.R."/>
            <person name="Jiang B."/>
            <person name="Denning D.W."/>
            <person name="Nierman W.C."/>
        </authorList>
    </citation>
    <scope>NUCLEOTIDE SEQUENCE [LARGE SCALE GENOMIC DNA]</scope>
    <source>
        <strain evidence="12">ATCC 1007 / CBS 513.65 / DSM 816 / NCTC 3887 / NRRL 1</strain>
    </source>
</reference>
<dbReference type="InterPro" id="IPR000403">
    <property type="entry name" value="PI3/4_kinase_cat_dom"/>
</dbReference>
<organism evidence="11 12">
    <name type="scientific">Aspergillus clavatus (strain ATCC 1007 / CBS 513.65 / DSM 816 / NCTC 3887 / NRRL 1 / QM 1276 / 107)</name>
    <dbReference type="NCBI Taxonomy" id="344612"/>
    <lineage>
        <taxon>Eukaryota</taxon>
        <taxon>Fungi</taxon>
        <taxon>Dikarya</taxon>
        <taxon>Ascomycota</taxon>
        <taxon>Pezizomycotina</taxon>
        <taxon>Eurotiomycetes</taxon>
        <taxon>Eurotiomycetidae</taxon>
        <taxon>Eurotiales</taxon>
        <taxon>Aspergillaceae</taxon>
        <taxon>Aspergillus</taxon>
        <taxon>Aspergillus subgen. Fumigati</taxon>
    </lineage>
</organism>
<comment type="catalytic activity">
    <reaction evidence="1">
        <text>a 1,2-diacyl-sn-glycero-3-phospho-(1D-myo-inositol) + ATP = a 1,2-diacyl-sn-glycero-3-phospho-(1D-myo-inositol 4-phosphate) + ADP + H(+)</text>
        <dbReference type="Rhea" id="RHEA:19877"/>
        <dbReference type="ChEBI" id="CHEBI:15378"/>
        <dbReference type="ChEBI" id="CHEBI:30616"/>
        <dbReference type="ChEBI" id="CHEBI:57880"/>
        <dbReference type="ChEBI" id="CHEBI:58178"/>
        <dbReference type="ChEBI" id="CHEBI:456216"/>
        <dbReference type="EC" id="2.7.1.67"/>
    </reaction>
</comment>
<dbReference type="InterPro" id="IPR042236">
    <property type="entry name" value="PI3K_accessory_sf"/>
</dbReference>
<dbReference type="HOGENOM" id="CLU_000893_1_0_1"/>
<name>A1CD63_ASPCL</name>
<evidence type="ECO:0000256" key="7">
    <source>
        <dbReference type="ARBA" id="ARBA00022840"/>
    </source>
</evidence>
<dbReference type="CDD" id="cd05167">
    <property type="entry name" value="PI4Kc_III_alpha"/>
    <property type="match status" value="1"/>
</dbReference>
<dbReference type="InterPro" id="IPR018936">
    <property type="entry name" value="PI3/4_kinase_CS"/>
</dbReference>
<dbReference type="Pfam" id="PF00613">
    <property type="entry name" value="PI3Ka"/>
    <property type="match status" value="1"/>
</dbReference>